<sequence>MTHKEMSEIFAVMLLAYPSAEVFKGGVAKLGPTIDLWVQCLPDVDFWLGRQAVVRLCRECKYPPTIAEFKGKADAINQELTERVNMAWLLLKSDLQRRTPEEVYAAMPECETRAAIDLMGGPQTLIKQGFYNLHGFEAAYKEALRKCTPQRIAGAPAAGQKQIGGISK</sequence>
<accession>A0A8S5QZB8</accession>
<dbReference type="EMBL" id="BK015770">
    <property type="protein sequence ID" value="DAE24187.1"/>
    <property type="molecule type" value="Genomic_DNA"/>
</dbReference>
<organism evidence="1">
    <name type="scientific">Caudovirales sp. ctNZz8</name>
    <dbReference type="NCBI Taxonomy" id="2826772"/>
    <lineage>
        <taxon>Viruses</taxon>
        <taxon>Duplodnaviria</taxon>
        <taxon>Heunggongvirae</taxon>
        <taxon>Uroviricota</taxon>
        <taxon>Caudoviricetes</taxon>
    </lineage>
</organism>
<name>A0A8S5QZB8_9CAUD</name>
<reference evidence="1" key="1">
    <citation type="journal article" date="2021" name="Proc. Natl. Acad. Sci. U.S.A.">
        <title>A Catalog of Tens of Thousands of Viruses from Human Metagenomes Reveals Hidden Associations with Chronic Diseases.</title>
        <authorList>
            <person name="Tisza M.J."/>
            <person name="Buck C.B."/>
        </authorList>
    </citation>
    <scope>NUCLEOTIDE SEQUENCE</scope>
    <source>
        <strain evidence="1">CtNZz8</strain>
    </source>
</reference>
<evidence type="ECO:0000313" key="1">
    <source>
        <dbReference type="EMBL" id="DAE24187.1"/>
    </source>
</evidence>
<dbReference type="Gene3D" id="1.10.8.200">
    <property type="entry name" value="Replisome organizer (g39p helicase loader/inhibitor protein)"/>
    <property type="match status" value="1"/>
</dbReference>
<proteinExistence type="predicted"/>
<protein>
    <submittedName>
        <fullName evidence="1">Replisome organizer protein</fullName>
    </submittedName>
</protein>